<evidence type="ECO:0000313" key="10">
    <source>
        <dbReference type="EMBL" id="KAK3793775.1"/>
    </source>
</evidence>
<dbReference type="Pfam" id="PF06990">
    <property type="entry name" value="Gal-3-0_sulfotr"/>
    <property type="match status" value="1"/>
</dbReference>
<gene>
    <name evidence="10" type="ORF">RRG08_005367</name>
</gene>
<dbReference type="GO" id="GO:0000139">
    <property type="term" value="C:Golgi membrane"/>
    <property type="evidence" value="ECO:0007669"/>
    <property type="project" value="UniProtKB-SubCell"/>
</dbReference>
<dbReference type="InterPro" id="IPR027417">
    <property type="entry name" value="P-loop_NTPase"/>
</dbReference>
<evidence type="ECO:0000256" key="2">
    <source>
        <dbReference type="ARBA" id="ARBA00008124"/>
    </source>
</evidence>
<keyword evidence="6" id="KW-1133">Transmembrane helix</keyword>
<comment type="subcellular location">
    <subcellularLocation>
        <location evidence="1">Golgi apparatus membrane</location>
        <topology evidence="1">Single-pass type II membrane protein</topology>
    </subcellularLocation>
</comment>
<evidence type="ECO:0000256" key="7">
    <source>
        <dbReference type="ARBA" id="ARBA00023034"/>
    </source>
</evidence>
<dbReference type="Proteomes" id="UP001283361">
    <property type="component" value="Unassembled WGS sequence"/>
</dbReference>
<dbReference type="Gene3D" id="3.40.50.300">
    <property type="entry name" value="P-loop containing nucleotide triphosphate hydrolases"/>
    <property type="match status" value="1"/>
</dbReference>
<keyword evidence="11" id="KW-1185">Reference proteome</keyword>
<sequence length="89" mass="10199">MRSGVARGKKIPSDFENRTRHKIRQVVFAKVHKAASSTLQNILLRFAMTRDLDVLLSKAGVHLNELFPKIHPEDLIEQRDRSPTFFATT</sequence>
<reference evidence="10" key="1">
    <citation type="journal article" date="2023" name="G3 (Bethesda)">
        <title>A reference genome for the long-term kleptoplast-retaining sea slug Elysia crispata morphotype clarki.</title>
        <authorList>
            <person name="Eastman K.E."/>
            <person name="Pendleton A.L."/>
            <person name="Shaikh M.A."/>
            <person name="Suttiyut T."/>
            <person name="Ogas R."/>
            <person name="Tomko P."/>
            <person name="Gavelis G."/>
            <person name="Widhalm J.R."/>
            <person name="Wisecaver J.H."/>
        </authorList>
    </citation>
    <scope>NUCLEOTIDE SEQUENCE</scope>
    <source>
        <strain evidence="10">ECLA1</strain>
    </source>
</reference>
<evidence type="ECO:0000256" key="4">
    <source>
        <dbReference type="ARBA" id="ARBA00022692"/>
    </source>
</evidence>
<name>A0AAE1ATK7_9GAST</name>
<keyword evidence="7" id="KW-0333">Golgi apparatus</keyword>
<evidence type="ECO:0000256" key="8">
    <source>
        <dbReference type="ARBA" id="ARBA00023136"/>
    </source>
</evidence>
<comment type="similarity">
    <text evidence="2">Belongs to the galactose-3-O-sulfotransferase family.</text>
</comment>
<evidence type="ECO:0000313" key="11">
    <source>
        <dbReference type="Proteomes" id="UP001283361"/>
    </source>
</evidence>
<proteinExistence type="inferred from homology"/>
<accession>A0AAE1ATK7</accession>
<organism evidence="10 11">
    <name type="scientific">Elysia crispata</name>
    <name type="common">lettuce slug</name>
    <dbReference type="NCBI Taxonomy" id="231223"/>
    <lineage>
        <taxon>Eukaryota</taxon>
        <taxon>Metazoa</taxon>
        <taxon>Spiralia</taxon>
        <taxon>Lophotrochozoa</taxon>
        <taxon>Mollusca</taxon>
        <taxon>Gastropoda</taxon>
        <taxon>Heterobranchia</taxon>
        <taxon>Euthyneura</taxon>
        <taxon>Panpulmonata</taxon>
        <taxon>Sacoglossa</taxon>
        <taxon>Placobranchoidea</taxon>
        <taxon>Plakobranchidae</taxon>
        <taxon>Elysia</taxon>
    </lineage>
</organism>
<keyword evidence="3" id="KW-0808">Transferase</keyword>
<evidence type="ECO:0000256" key="5">
    <source>
        <dbReference type="ARBA" id="ARBA00022968"/>
    </source>
</evidence>
<dbReference type="PANTHER" id="PTHR14647:SF87">
    <property type="entry name" value="PUTATIVE-RELATED"/>
    <property type="match status" value="1"/>
</dbReference>
<keyword evidence="5" id="KW-0735">Signal-anchor</keyword>
<evidence type="ECO:0000256" key="6">
    <source>
        <dbReference type="ARBA" id="ARBA00022989"/>
    </source>
</evidence>
<comment type="caution">
    <text evidence="10">The sequence shown here is derived from an EMBL/GenBank/DDBJ whole genome shotgun (WGS) entry which is preliminary data.</text>
</comment>
<protein>
    <submittedName>
        <fullName evidence="10">Uncharacterized protein</fullName>
    </submittedName>
</protein>
<keyword evidence="4" id="KW-0812">Transmembrane</keyword>
<keyword evidence="9" id="KW-0325">Glycoprotein</keyword>
<dbReference type="GO" id="GO:0009247">
    <property type="term" value="P:glycolipid biosynthetic process"/>
    <property type="evidence" value="ECO:0007669"/>
    <property type="project" value="InterPro"/>
</dbReference>
<dbReference type="InterPro" id="IPR009729">
    <property type="entry name" value="Gal-3-0_sulfotransfrase"/>
</dbReference>
<dbReference type="PANTHER" id="PTHR14647">
    <property type="entry name" value="GALACTOSE-3-O-SULFOTRANSFERASE"/>
    <property type="match status" value="1"/>
</dbReference>
<dbReference type="EMBL" id="JAWDGP010001177">
    <property type="protein sequence ID" value="KAK3793775.1"/>
    <property type="molecule type" value="Genomic_DNA"/>
</dbReference>
<dbReference type="GO" id="GO:0001733">
    <property type="term" value="F:galactosylceramide sulfotransferase activity"/>
    <property type="evidence" value="ECO:0007669"/>
    <property type="project" value="InterPro"/>
</dbReference>
<evidence type="ECO:0000256" key="9">
    <source>
        <dbReference type="ARBA" id="ARBA00023180"/>
    </source>
</evidence>
<keyword evidence="8" id="KW-0472">Membrane</keyword>
<dbReference type="AlphaFoldDB" id="A0AAE1ATK7"/>
<evidence type="ECO:0000256" key="3">
    <source>
        <dbReference type="ARBA" id="ARBA00022679"/>
    </source>
</evidence>
<evidence type="ECO:0000256" key="1">
    <source>
        <dbReference type="ARBA" id="ARBA00004323"/>
    </source>
</evidence>